<accession>A0A8J5FMC9</accession>
<organism evidence="3 4">
    <name type="scientific">Zingiber officinale</name>
    <name type="common">Ginger</name>
    <name type="synonym">Amomum zingiber</name>
    <dbReference type="NCBI Taxonomy" id="94328"/>
    <lineage>
        <taxon>Eukaryota</taxon>
        <taxon>Viridiplantae</taxon>
        <taxon>Streptophyta</taxon>
        <taxon>Embryophyta</taxon>
        <taxon>Tracheophyta</taxon>
        <taxon>Spermatophyta</taxon>
        <taxon>Magnoliopsida</taxon>
        <taxon>Liliopsida</taxon>
        <taxon>Zingiberales</taxon>
        <taxon>Zingiberaceae</taxon>
        <taxon>Zingiber</taxon>
    </lineage>
</organism>
<dbReference type="EMBL" id="JACMSC010000015">
    <property type="protein sequence ID" value="KAG6487183.1"/>
    <property type="molecule type" value="Genomic_DNA"/>
</dbReference>
<feature type="domain" description="DUF1664" evidence="2">
    <location>
        <begin position="90"/>
        <end position="213"/>
    </location>
</feature>
<evidence type="ECO:0000256" key="1">
    <source>
        <dbReference type="SAM" id="SignalP"/>
    </source>
</evidence>
<dbReference type="PANTHER" id="PTHR46667:SF6">
    <property type="entry name" value="OS01G0185100 PROTEIN"/>
    <property type="match status" value="1"/>
</dbReference>
<keyword evidence="4" id="KW-1185">Reference proteome</keyword>
<feature type="signal peptide" evidence="1">
    <location>
        <begin position="1"/>
        <end position="17"/>
    </location>
</feature>
<dbReference type="Proteomes" id="UP000734854">
    <property type="component" value="Unassembled WGS sequence"/>
</dbReference>
<dbReference type="AlphaFoldDB" id="A0A8J5FMC9"/>
<dbReference type="InterPro" id="IPR012458">
    <property type="entry name" value="DUF1664"/>
</dbReference>
<comment type="caution">
    <text evidence="3">The sequence shown here is derived from an EMBL/GenBank/DDBJ whole genome shotgun (WGS) entry which is preliminary data.</text>
</comment>
<sequence>MATQVVMGLSKIALLLGAGSILMRNGRLSDILSELQDMVKGLEKSAEEGSVDSEHTEALASQVRRLAMEMRQIASARPITILNGNSGVAGNMTSLVIPTVALGALGYGFMWWKGISFYDFMYVTKRNMETAVASMAKHLDQVSAALAQAKKHLTQRIENLDGKMDEQKGISGEIKNEVVEVRGKVDNIGFELNNLQQLLWGLNGRVSSIEDKQNFACAGVMYLCQFVEGKGGKMPDLLMDGLDSGRKRRFLGASEAKQLKGLQDIVEAFETENYDTSNIDEIIQNDTNLLNNLKSKSLSRSDYLAQDLMCIQTSARIIPWAMTIAQGYGVTITARYGSGIVLTLFRKSASEPSSMYSMWQR</sequence>
<feature type="chain" id="PRO_5035144986" description="DUF1664 domain-containing protein" evidence="1">
    <location>
        <begin position="18"/>
        <end position="361"/>
    </location>
</feature>
<gene>
    <name evidence="3" type="ORF">ZIOFF_055766</name>
</gene>
<evidence type="ECO:0000313" key="4">
    <source>
        <dbReference type="Proteomes" id="UP000734854"/>
    </source>
</evidence>
<reference evidence="3 4" key="1">
    <citation type="submission" date="2020-08" db="EMBL/GenBank/DDBJ databases">
        <title>Plant Genome Project.</title>
        <authorList>
            <person name="Zhang R.-G."/>
        </authorList>
    </citation>
    <scope>NUCLEOTIDE SEQUENCE [LARGE SCALE GENOMIC DNA]</scope>
    <source>
        <tissue evidence="3">Rhizome</tissue>
    </source>
</reference>
<evidence type="ECO:0000259" key="2">
    <source>
        <dbReference type="Pfam" id="PF07889"/>
    </source>
</evidence>
<keyword evidence="1" id="KW-0732">Signal</keyword>
<evidence type="ECO:0000313" key="3">
    <source>
        <dbReference type="EMBL" id="KAG6487183.1"/>
    </source>
</evidence>
<proteinExistence type="predicted"/>
<dbReference type="Gene3D" id="1.20.5.2280">
    <property type="match status" value="1"/>
</dbReference>
<protein>
    <recommendedName>
        <fullName evidence="2">DUF1664 domain-containing protein</fullName>
    </recommendedName>
</protein>
<dbReference type="PANTHER" id="PTHR46667">
    <property type="entry name" value="OS05G0182700 PROTEIN"/>
    <property type="match status" value="1"/>
</dbReference>
<name>A0A8J5FMC9_ZINOF</name>
<dbReference type="Pfam" id="PF07889">
    <property type="entry name" value="DUF1664"/>
    <property type="match status" value="1"/>
</dbReference>